<dbReference type="Gene3D" id="3.90.180.10">
    <property type="entry name" value="Medium-chain alcohol dehydrogenases, catalytic domain"/>
    <property type="match status" value="1"/>
</dbReference>
<dbReference type="Gene3D" id="3.40.50.720">
    <property type="entry name" value="NAD(P)-binding Rossmann-like Domain"/>
    <property type="match status" value="1"/>
</dbReference>
<dbReference type="SUPFAM" id="SSF50129">
    <property type="entry name" value="GroES-like"/>
    <property type="match status" value="1"/>
</dbReference>
<reference evidence="1 2" key="1">
    <citation type="journal article" date="2019" name="New Phytol.">
        <title>Comparative genomics reveals unique wood-decay strategies and fruiting body development in the Schizophyllaceae.</title>
        <authorList>
            <person name="Almasi E."/>
            <person name="Sahu N."/>
            <person name="Krizsan K."/>
            <person name="Balint B."/>
            <person name="Kovacs G.M."/>
            <person name="Kiss B."/>
            <person name="Cseklye J."/>
            <person name="Drula E."/>
            <person name="Henrissat B."/>
            <person name="Nagy I."/>
            <person name="Chovatia M."/>
            <person name="Adam C."/>
            <person name="LaButti K."/>
            <person name="Lipzen A."/>
            <person name="Riley R."/>
            <person name="Grigoriev I.V."/>
            <person name="Nagy L.G."/>
        </authorList>
    </citation>
    <scope>NUCLEOTIDE SEQUENCE [LARGE SCALE GENOMIC DNA]</scope>
    <source>
        <strain evidence="1 2">NL-1724</strain>
    </source>
</reference>
<keyword evidence="2" id="KW-1185">Reference proteome</keyword>
<accession>A0A550BW38</accession>
<evidence type="ECO:0000313" key="1">
    <source>
        <dbReference type="EMBL" id="TRM56764.1"/>
    </source>
</evidence>
<evidence type="ECO:0000313" key="2">
    <source>
        <dbReference type="Proteomes" id="UP000320762"/>
    </source>
</evidence>
<gene>
    <name evidence="1" type="ORF">BD626DRAFT_575213</name>
</gene>
<protein>
    <submittedName>
        <fullName evidence="1">Uncharacterized protein</fullName>
    </submittedName>
</protein>
<comment type="caution">
    <text evidence="1">The sequence shown here is derived from an EMBL/GenBank/DDBJ whole genome shotgun (WGS) entry which is preliminary data.</text>
</comment>
<dbReference type="OrthoDB" id="3233595at2759"/>
<name>A0A550BW38_9AGAR</name>
<dbReference type="Proteomes" id="UP000320762">
    <property type="component" value="Unassembled WGS sequence"/>
</dbReference>
<proteinExistence type="predicted"/>
<sequence length="150" mass="16203">MALAMYQIRHAYSNHGDIHAILCAASPYVNRDCDYLISVSDVTGENIAIGSAVTKAVVGDRAIATVNPNWLTVAVPSLLHIQETAFGGCLVQYWSHCGNDLKRISDSLSPDETCTLPIPGMAVQDMLFNALYKLKAGDLLVWLGTDGFSM</sequence>
<dbReference type="AlphaFoldDB" id="A0A550BW38"/>
<organism evidence="1 2">
    <name type="scientific">Schizophyllum amplum</name>
    <dbReference type="NCBI Taxonomy" id="97359"/>
    <lineage>
        <taxon>Eukaryota</taxon>
        <taxon>Fungi</taxon>
        <taxon>Dikarya</taxon>
        <taxon>Basidiomycota</taxon>
        <taxon>Agaricomycotina</taxon>
        <taxon>Agaricomycetes</taxon>
        <taxon>Agaricomycetidae</taxon>
        <taxon>Agaricales</taxon>
        <taxon>Schizophyllaceae</taxon>
        <taxon>Schizophyllum</taxon>
    </lineage>
</organism>
<dbReference type="InterPro" id="IPR011032">
    <property type="entry name" value="GroES-like_sf"/>
</dbReference>
<dbReference type="EMBL" id="VDMD01000059">
    <property type="protein sequence ID" value="TRM56764.1"/>
    <property type="molecule type" value="Genomic_DNA"/>
</dbReference>